<dbReference type="PANTHER" id="PTHR22750">
    <property type="entry name" value="G-PROTEIN COUPLED RECEPTOR"/>
    <property type="match status" value="1"/>
</dbReference>
<evidence type="ECO:0000256" key="9">
    <source>
        <dbReference type="ARBA" id="ARBA00023224"/>
    </source>
</evidence>
<name>A0A8X7XEH4_POLSE</name>
<evidence type="ECO:0000313" key="15">
    <source>
        <dbReference type="Proteomes" id="UP000886611"/>
    </source>
</evidence>
<comment type="similarity">
    <text evidence="11">Belongs to the G-protein coupled receptor 1 family.</text>
</comment>
<evidence type="ECO:0000256" key="8">
    <source>
        <dbReference type="ARBA" id="ARBA00023180"/>
    </source>
</evidence>
<feature type="disulfide bond" evidence="10">
    <location>
        <begin position="270"/>
        <end position="275"/>
    </location>
</feature>
<evidence type="ECO:0000256" key="4">
    <source>
        <dbReference type="ARBA" id="ARBA00022989"/>
    </source>
</evidence>
<dbReference type="PROSITE" id="PS00237">
    <property type="entry name" value="G_PROTEIN_RECEP_F1_1"/>
    <property type="match status" value="1"/>
</dbReference>
<dbReference type="InterPro" id="IPR004061">
    <property type="entry name" value="S1P_rcpt"/>
</dbReference>
<protein>
    <submittedName>
        <fullName evidence="14">S1PR3 protein</fullName>
    </submittedName>
</protein>
<keyword evidence="6 12" id="KW-0472">Membrane</keyword>
<feature type="disulfide bond" evidence="10">
    <location>
        <begin position="178"/>
        <end position="185"/>
    </location>
</feature>
<evidence type="ECO:0000256" key="10">
    <source>
        <dbReference type="PIRSR" id="PIRSR604061-50"/>
    </source>
</evidence>
<feature type="transmembrane region" description="Helical" evidence="12">
    <location>
        <begin position="283"/>
        <end position="302"/>
    </location>
</feature>
<keyword evidence="15" id="KW-1185">Reference proteome</keyword>
<dbReference type="GO" id="GO:0038036">
    <property type="term" value="F:sphingosine-1-phosphate receptor activity"/>
    <property type="evidence" value="ECO:0007669"/>
    <property type="project" value="InterPro"/>
</dbReference>
<sequence length="381" mass="43290">MDISACLNLYSSKNANIIIDHYNFTGKLERRRLQENGISWAKIGFAILSFCIILENIVVLTAILRHIRFRSWVYVCIANITLSDLLAGVAFIVNLCLSGQITFQLSPSLWIFREGVLFVTLGASIFSLLLTAVERYTTMMQAMPYKSTGKTYRIYILIVLSWSIAMVIGLLPLMGWNCICNLQDCSTLLPLYSKKYILFCVIMFTIILIVIWLLYLSIYRRVVSSTMNSNIPVRSQRKSMRLLKTVILILGAFFLCWGFLFVLLVMDFFCEPKQCKLLYSMDWAIALAILNSAINPVIYACGSMEVRKAIISIVCCCCFRVGICEPSVFLGVEPVTSSESSLRESFRHSFRRVISPQMRHDRKIKKTRLNSTTSCLSMSSG</sequence>
<feature type="non-terminal residue" evidence="14">
    <location>
        <position position="1"/>
    </location>
</feature>
<comment type="caution">
    <text evidence="14">The sequence shown here is derived from an EMBL/GenBank/DDBJ whole genome shotgun (WGS) entry which is preliminary data.</text>
</comment>
<keyword evidence="3 11" id="KW-0812">Transmembrane</keyword>
<evidence type="ECO:0000256" key="6">
    <source>
        <dbReference type="ARBA" id="ARBA00023136"/>
    </source>
</evidence>
<evidence type="ECO:0000256" key="12">
    <source>
        <dbReference type="SAM" id="Phobius"/>
    </source>
</evidence>
<comment type="subcellular location">
    <subcellularLocation>
        <location evidence="1">Cell membrane</location>
        <topology evidence="1">Multi-pass membrane protein</topology>
    </subcellularLocation>
</comment>
<dbReference type="GO" id="GO:0005886">
    <property type="term" value="C:plasma membrane"/>
    <property type="evidence" value="ECO:0007669"/>
    <property type="project" value="UniProtKB-SubCell"/>
</dbReference>
<feature type="non-terminal residue" evidence="14">
    <location>
        <position position="381"/>
    </location>
</feature>
<keyword evidence="8" id="KW-0325">Glycoprotein</keyword>
<proteinExistence type="inferred from homology"/>
<keyword evidence="5 11" id="KW-0297">G-protein coupled receptor</keyword>
<keyword evidence="10" id="KW-1015">Disulfide bond</keyword>
<evidence type="ECO:0000256" key="7">
    <source>
        <dbReference type="ARBA" id="ARBA00023170"/>
    </source>
</evidence>
<feature type="transmembrane region" description="Helical" evidence="12">
    <location>
        <begin position="43"/>
        <end position="64"/>
    </location>
</feature>
<dbReference type="InterPro" id="IPR017452">
    <property type="entry name" value="GPCR_Rhodpsn_7TM"/>
</dbReference>
<dbReference type="PRINTS" id="PR00237">
    <property type="entry name" value="GPCRRHODOPSN"/>
</dbReference>
<gene>
    <name evidence="14" type="primary">S1pr3_1</name>
    <name evidence="14" type="ORF">GTO96_0003220</name>
</gene>
<keyword evidence="9 11" id="KW-0807">Transducer</keyword>
<feature type="transmembrane region" description="Helical" evidence="12">
    <location>
        <begin position="115"/>
        <end position="133"/>
    </location>
</feature>
<organism evidence="14 15">
    <name type="scientific">Polypterus senegalus</name>
    <name type="common">Senegal bichir</name>
    <dbReference type="NCBI Taxonomy" id="55291"/>
    <lineage>
        <taxon>Eukaryota</taxon>
        <taxon>Metazoa</taxon>
        <taxon>Chordata</taxon>
        <taxon>Craniata</taxon>
        <taxon>Vertebrata</taxon>
        <taxon>Euteleostomi</taxon>
        <taxon>Actinopterygii</taxon>
        <taxon>Polypteriformes</taxon>
        <taxon>Polypteridae</taxon>
        <taxon>Polypterus</taxon>
    </lineage>
</organism>
<evidence type="ECO:0000256" key="2">
    <source>
        <dbReference type="ARBA" id="ARBA00022475"/>
    </source>
</evidence>
<dbReference type="Gene3D" id="1.20.1070.10">
    <property type="entry name" value="Rhodopsin 7-helix transmembrane proteins"/>
    <property type="match status" value="1"/>
</dbReference>
<feature type="transmembrane region" description="Helical" evidence="12">
    <location>
        <begin position="71"/>
        <end position="95"/>
    </location>
</feature>
<keyword evidence="4 12" id="KW-1133">Transmembrane helix</keyword>
<keyword evidence="7 11" id="KW-0675">Receptor</keyword>
<dbReference type="AlphaFoldDB" id="A0A8X7XEH4"/>
<feature type="transmembrane region" description="Helical" evidence="12">
    <location>
        <begin position="154"/>
        <end position="176"/>
    </location>
</feature>
<reference evidence="14 15" key="1">
    <citation type="journal article" date="2021" name="Cell">
        <title>Tracing the genetic footprints of vertebrate landing in non-teleost ray-finned fishes.</title>
        <authorList>
            <person name="Bi X."/>
            <person name="Wang K."/>
            <person name="Yang L."/>
            <person name="Pan H."/>
            <person name="Jiang H."/>
            <person name="Wei Q."/>
            <person name="Fang M."/>
            <person name="Yu H."/>
            <person name="Zhu C."/>
            <person name="Cai Y."/>
            <person name="He Y."/>
            <person name="Gan X."/>
            <person name="Zeng H."/>
            <person name="Yu D."/>
            <person name="Zhu Y."/>
            <person name="Jiang H."/>
            <person name="Qiu Q."/>
            <person name="Yang H."/>
            <person name="Zhang Y.E."/>
            <person name="Wang W."/>
            <person name="Zhu M."/>
            <person name="He S."/>
            <person name="Zhang G."/>
        </authorList>
    </citation>
    <scope>NUCLEOTIDE SEQUENCE [LARGE SCALE GENOMIC DNA]</scope>
    <source>
        <strain evidence="14">Bchr_013</strain>
    </source>
</reference>
<dbReference type="OrthoDB" id="9930460at2759"/>
<dbReference type="PROSITE" id="PS50262">
    <property type="entry name" value="G_PROTEIN_RECEP_F1_2"/>
    <property type="match status" value="1"/>
</dbReference>
<evidence type="ECO:0000259" key="13">
    <source>
        <dbReference type="PROSITE" id="PS50262"/>
    </source>
</evidence>
<dbReference type="EMBL" id="JAATIS010003638">
    <property type="protein sequence ID" value="KAG2464582.1"/>
    <property type="molecule type" value="Genomic_DNA"/>
</dbReference>
<dbReference type="PRINTS" id="PR01523">
    <property type="entry name" value="S1PRECEPTOR"/>
</dbReference>
<evidence type="ECO:0000256" key="1">
    <source>
        <dbReference type="ARBA" id="ARBA00004651"/>
    </source>
</evidence>
<keyword evidence="2" id="KW-1003">Cell membrane</keyword>
<dbReference type="InterPro" id="IPR000276">
    <property type="entry name" value="GPCR_Rhodpsn"/>
</dbReference>
<evidence type="ECO:0000256" key="11">
    <source>
        <dbReference type="RuleBase" id="RU000688"/>
    </source>
</evidence>
<dbReference type="SUPFAM" id="SSF81321">
    <property type="entry name" value="Family A G protein-coupled receptor-like"/>
    <property type="match status" value="1"/>
</dbReference>
<evidence type="ECO:0000256" key="3">
    <source>
        <dbReference type="ARBA" id="ARBA00022692"/>
    </source>
</evidence>
<evidence type="ECO:0000313" key="14">
    <source>
        <dbReference type="EMBL" id="KAG2464582.1"/>
    </source>
</evidence>
<dbReference type="Proteomes" id="UP000886611">
    <property type="component" value="Unassembled WGS sequence"/>
</dbReference>
<accession>A0A8X7XEH4</accession>
<feature type="domain" description="G-protein coupled receptors family 1 profile" evidence="13">
    <location>
        <begin position="55"/>
        <end position="299"/>
    </location>
</feature>
<feature type="transmembrane region" description="Helical" evidence="12">
    <location>
        <begin position="196"/>
        <end position="218"/>
    </location>
</feature>
<dbReference type="Pfam" id="PF00001">
    <property type="entry name" value="7tm_1"/>
    <property type="match status" value="1"/>
</dbReference>
<feature type="transmembrane region" description="Helical" evidence="12">
    <location>
        <begin position="242"/>
        <end position="263"/>
    </location>
</feature>
<evidence type="ECO:0000256" key="5">
    <source>
        <dbReference type="ARBA" id="ARBA00023040"/>
    </source>
</evidence>